<accession>A0A3S4F1K9</accession>
<dbReference type="Proteomes" id="UP000289323">
    <property type="component" value="Unassembled WGS sequence"/>
</dbReference>
<protein>
    <submittedName>
        <fullName evidence="2">28301073-72a6-4a58-9c7e-5614e5c2a63a</fullName>
    </submittedName>
</protein>
<dbReference type="EMBL" id="OUUZ01000013">
    <property type="protein sequence ID" value="SPQ24697.1"/>
    <property type="molecule type" value="Genomic_DNA"/>
</dbReference>
<evidence type="ECO:0000256" key="1">
    <source>
        <dbReference type="SAM" id="SignalP"/>
    </source>
</evidence>
<gene>
    <name evidence="2" type="ORF">TT172_LOCUS7116</name>
</gene>
<dbReference type="AlphaFoldDB" id="A0A3S4F1K9"/>
<feature type="chain" id="PRO_5018776237" evidence="1">
    <location>
        <begin position="18"/>
        <end position="67"/>
    </location>
</feature>
<evidence type="ECO:0000313" key="3">
    <source>
        <dbReference type="Proteomes" id="UP000289323"/>
    </source>
</evidence>
<feature type="signal peptide" evidence="1">
    <location>
        <begin position="1"/>
        <end position="17"/>
    </location>
</feature>
<evidence type="ECO:0000313" key="2">
    <source>
        <dbReference type="EMBL" id="SPQ24697.1"/>
    </source>
</evidence>
<proteinExistence type="predicted"/>
<reference evidence="2 3" key="1">
    <citation type="submission" date="2018-04" db="EMBL/GenBank/DDBJ databases">
        <authorList>
            <person name="Huttner S."/>
            <person name="Dainat J."/>
        </authorList>
    </citation>
    <scope>NUCLEOTIDE SEQUENCE [LARGE SCALE GENOMIC DNA]</scope>
</reference>
<name>A0A3S4F1K9_9PEZI</name>
<keyword evidence="1" id="KW-0732">Signal</keyword>
<sequence>MKLIVASILALAATALAYPAVEEKAPVKRQNIVNDFDITTPAMTDAAGNVVPFEATKVHQDATAKGL</sequence>
<organism evidence="2 3">
    <name type="scientific">Thermothielavioides terrestris</name>
    <dbReference type="NCBI Taxonomy" id="2587410"/>
    <lineage>
        <taxon>Eukaryota</taxon>
        <taxon>Fungi</taxon>
        <taxon>Dikarya</taxon>
        <taxon>Ascomycota</taxon>
        <taxon>Pezizomycotina</taxon>
        <taxon>Sordariomycetes</taxon>
        <taxon>Sordariomycetidae</taxon>
        <taxon>Sordariales</taxon>
        <taxon>Chaetomiaceae</taxon>
        <taxon>Thermothielavioides</taxon>
    </lineage>
</organism>